<dbReference type="InterPro" id="IPR003593">
    <property type="entry name" value="AAA+_ATPase"/>
</dbReference>
<dbReference type="Proteomes" id="UP000577956">
    <property type="component" value="Unassembled WGS sequence"/>
</dbReference>
<keyword evidence="1" id="KW-0813">Transport</keyword>
<dbReference type="InterPro" id="IPR027417">
    <property type="entry name" value="P-loop_NTPase"/>
</dbReference>
<evidence type="ECO:0000313" key="8">
    <source>
        <dbReference type="Proteomes" id="UP000618382"/>
    </source>
</evidence>
<name>A0A7Y9FD84_9CELL</name>
<evidence type="ECO:0000256" key="1">
    <source>
        <dbReference type="ARBA" id="ARBA00022448"/>
    </source>
</evidence>
<dbReference type="InterPro" id="IPR003439">
    <property type="entry name" value="ABC_transporter-like_ATP-bd"/>
</dbReference>
<dbReference type="RefSeq" id="WP_140458601.1">
    <property type="nucleotide sequence ID" value="NZ_BAABFI010000019.1"/>
</dbReference>
<sequence length="230" mass="24269">MVTPPPVLLRDVSVGYGGEPVCAPVSFELAAGGAVALVGANGSGKSTVLRAVLGLLVPAAGTVEVLGRPVDERSARHRREVAGVLDDDAYFPALTVAEHLYLTARGHGVLGAHDVVAEVLDEFGLAEHARALPVTLSSGQRRRLLLAAGFVRPRSLLVLDEPEQRLDRRMRDRLAARLRDERAAGGAVLLATHDPELVAEVCDAAVHVGETVSEVVDPDEAARRIGRAVL</sequence>
<dbReference type="Gene3D" id="3.40.50.300">
    <property type="entry name" value="P-loop containing nucleotide triphosphate hydrolases"/>
    <property type="match status" value="1"/>
</dbReference>
<keyword evidence="3 5" id="KW-0067">ATP-binding</keyword>
<dbReference type="PANTHER" id="PTHR42939">
    <property type="entry name" value="ABC TRANSPORTER ATP-BINDING PROTEIN ALBC-RELATED"/>
    <property type="match status" value="1"/>
</dbReference>
<dbReference type="GO" id="GO:0005524">
    <property type="term" value="F:ATP binding"/>
    <property type="evidence" value="ECO:0007669"/>
    <property type="project" value="UniProtKB-KW"/>
</dbReference>
<gene>
    <name evidence="6" type="ORF">BKA21_000714</name>
    <name evidence="5" type="ORF">Col01nite_32990</name>
</gene>
<evidence type="ECO:0000313" key="6">
    <source>
        <dbReference type="EMBL" id="NYD85165.1"/>
    </source>
</evidence>
<dbReference type="AlphaFoldDB" id="A0A7Y9FD84"/>
<protein>
    <submittedName>
        <fullName evidence="5">ABC transporter ATP-binding protein</fullName>
    </submittedName>
    <submittedName>
        <fullName evidence="6">ABC-type multidrug transport system ATPase subunit</fullName>
    </submittedName>
</protein>
<reference evidence="6 7" key="1">
    <citation type="submission" date="2020-07" db="EMBL/GenBank/DDBJ databases">
        <title>Sequencing the genomes of 1000 actinobacteria strains.</title>
        <authorList>
            <person name="Klenk H.-P."/>
        </authorList>
    </citation>
    <scope>NUCLEOTIDE SEQUENCE [LARGE SCALE GENOMIC DNA]</scope>
    <source>
        <strain evidence="6 7">DSM 24482</strain>
    </source>
</reference>
<dbReference type="EMBL" id="BONN01000013">
    <property type="protein sequence ID" value="GIG34140.1"/>
    <property type="molecule type" value="Genomic_DNA"/>
</dbReference>
<dbReference type="SMART" id="SM00382">
    <property type="entry name" value="AAA"/>
    <property type="match status" value="1"/>
</dbReference>
<organism evidence="6 7">
    <name type="scientific">Cellulomonas oligotrophica</name>
    <dbReference type="NCBI Taxonomy" id="931536"/>
    <lineage>
        <taxon>Bacteria</taxon>
        <taxon>Bacillati</taxon>
        <taxon>Actinomycetota</taxon>
        <taxon>Actinomycetes</taxon>
        <taxon>Micrococcales</taxon>
        <taxon>Cellulomonadaceae</taxon>
        <taxon>Cellulomonas</taxon>
    </lineage>
</organism>
<evidence type="ECO:0000259" key="4">
    <source>
        <dbReference type="PROSITE" id="PS50893"/>
    </source>
</evidence>
<dbReference type="SUPFAM" id="SSF52540">
    <property type="entry name" value="P-loop containing nucleoside triphosphate hydrolases"/>
    <property type="match status" value="1"/>
</dbReference>
<dbReference type="Pfam" id="PF00005">
    <property type="entry name" value="ABC_tran"/>
    <property type="match status" value="1"/>
</dbReference>
<dbReference type="Proteomes" id="UP000618382">
    <property type="component" value="Unassembled WGS sequence"/>
</dbReference>
<keyword evidence="8" id="KW-1185">Reference proteome</keyword>
<keyword evidence="2" id="KW-0547">Nucleotide-binding</keyword>
<dbReference type="PROSITE" id="PS00211">
    <property type="entry name" value="ABC_TRANSPORTER_1"/>
    <property type="match status" value="1"/>
</dbReference>
<feature type="domain" description="ABC transporter" evidence="4">
    <location>
        <begin position="7"/>
        <end position="228"/>
    </location>
</feature>
<accession>A0A7Y9FD84</accession>
<dbReference type="EMBL" id="JACCBK010000001">
    <property type="protein sequence ID" value="NYD85165.1"/>
    <property type="molecule type" value="Genomic_DNA"/>
</dbReference>
<dbReference type="PANTHER" id="PTHR42939:SF1">
    <property type="entry name" value="ABC TRANSPORTER ATP-BINDING PROTEIN ALBC-RELATED"/>
    <property type="match status" value="1"/>
</dbReference>
<dbReference type="PROSITE" id="PS50893">
    <property type="entry name" value="ABC_TRANSPORTER_2"/>
    <property type="match status" value="1"/>
</dbReference>
<reference evidence="5 8" key="2">
    <citation type="submission" date="2021-01" db="EMBL/GenBank/DDBJ databases">
        <title>Whole genome shotgun sequence of Cellulomonas oligotrophica NBRC 109435.</title>
        <authorList>
            <person name="Komaki H."/>
            <person name="Tamura T."/>
        </authorList>
    </citation>
    <scope>NUCLEOTIDE SEQUENCE [LARGE SCALE GENOMIC DNA]</scope>
    <source>
        <strain evidence="5 8">NBRC 109435</strain>
    </source>
</reference>
<comment type="caution">
    <text evidence="6">The sequence shown here is derived from an EMBL/GenBank/DDBJ whole genome shotgun (WGS) entry which is preliminary data.</text>
</comment>
<evidence type="ECO:0000256" key="2">
    <source>
        <dbReference type="ARBA" id="ARBA00022741"/>
    </source>
</evidence>
<dbReference type="InterPro" id="IPR017871">
    <property type="entry name" value="ABC_transporter-like_CS"/>
</dbReference>
<evidence type="ECO:0000256" key="3">
    <source>
        <dbReference type="ARBA" id="ARBA00022840"/>
    </source>
</evidence>
<dbReference type="InterPro" id="IPR051782">
    <property type="entry name" value="ABC_Transporter_VariousFunc"/>
</dbReference>
<evidence type="ECO:0000313" key="5">
    <source>
        <dbReference type="EMBL" id="GIG34140.1"/>
    </source>
</evidence>
<dbReference type="GO" id="GO:0016887">
    <property type="term" value="F:ATP hydrolysis activity"/>
    <property type="evidence" value="ECO:0007669"/>
    <property type="project" value="InterPro"/>
</dbReference>
<proteinExistence type="predicted"/>
<evidence type="ECO:0000313" key="7">
    <source>
        <dbReference type="Proteomes" id="UP000577956"/>
    </source>
</evidence>